<keyword evidence="4" id="KW-1185">Reference proteome</keyword>
<name>A0A2S9XGJ9_9BACT</name>
<dbReference type="Proteomes" id="UP000237968">
    <property type="component" value="Unassembled WGS sequence"/>
</dbReference>
<proteinExistence type="predicted"/>
<feature type="region of interest" description="Disordered" evidence="1">
    <location>
        <begin position="71"/>
        <end position="180"/>
    </location>
</feature>
<comment type="caution">
    <text evidence="3">The sequence shown here is derived from an EMBL/GenBank/DDBJ whole genome shotgun (WGS) entry which is preliminary data.</text>
</comment>
<dbReference type="EMBL" id="PVNK01000229">
    <property type="protein sequence ID" value="PRP91880.1"/>
    <property type="molecule type" value="Genomic_DNA"/>
</dbReference>
<protein>
    <submittedName>
        <fullName evidence="3">Uncharacterized protein</fullName>
    </submittedName>
</protein>
<gene>
    <name evidence="3" type="ORF">ENSA5_52220</name>
</gene>
<dbReference type="RefSeq" id="WP_106394451.1">
    <property type="nucleotide sequence ID" value="NZ_PVNK01000229.1"/>
</dbReference>
<evidence type="ECO:0000313" key="3">
    <source>
        <dbReference type="EMBL" id="PRP91880.1"/>
    </source>
</evidence>
<accession>A0A2S9XGJ9</accession>
<keyword evidence="2" id="KW-1133">Transmembrane helix</keyword>
<evidence type="ECO:0000256" key="2">
    <source>
        <dbReference type="SAM" id="Phobius"/>
    </source>
</evidence>
<sequence length="385" mass="41307">MSDTRTAVRGARTRGWSFAVGGSIVFHVGLVIAATLLPDGPREGGATAHDKLFTPGAVVPVEMMPQAIARAEPSGEPSLPDHRDPDVPATAPLDRPRSNSPTPRSGAEPPPAPTQAESEPSEVPGLSLHGMRDGARASTTGSGVVVDPSLLQGSRDAYEDSVKNPGVGEGAVQGPAAPPSSAVDYAFKREKGKLVYRDPSGRFVATLRSDGRVDFRNKGAKASWTQIGLGGPGDLLAAAGGDDPYARIKAKLLKATFEMRLGMAVQFQTKQLDKRLRRLNGELDKIWADERRQLGARKELLFQRWDECDEPEDVASPTSALPGFGEVESSDLDQARQDAASSARRLIEKFVREHAPKGSPEAFTPAELSDMNRRRVSKQKFKPYG</sequence>
<keyword evidence="2" id="KW-0472">Membrane</keyword>
<reference evidence="3 4" key="1">
    <citation type="submission" date="2018-03" db="EMBL/GenBank/DDBJ databases">
        <title>Draft Genome Sequences of the Obligatory Marine Myxobacteria Enhygromyxa salina SWB005.</title>
        <authorList>
            <person name="Poehlein A."/>
            <person name="Moghaddam J.A."/>
            <person name="Harms H."/>
            <person name="Alanjari M."/>
            <person name="Koenig G.M."/>
            <person name="Daniel R."/>
            <person name="Schaeberle T.F."/>
        </authorList>
    </citation>
    <scope>NUCLEOTIDE SEQUENCE [LARGE SCALE GENOMIC DNA]</scope>
    <source>
        <strain evidence="3 4">SWB005</strain>
    </source>
</reference>
<dbReference type="AlphaFoldDB" id="A0A2S9XGJ9"/>
<feature type="transmembrane region" description="Helical" evidence="2">
    <location>
        <begin position="15"/>
        <end position="37"/>
    </location>
</feature>
<feature type="compositionally biased region" description="Basic and acidic residues" evidence="1">
    <location>
        <begin position="345"/>
        <end position="356"/>
    </location>
</feature>
<keyword evidence="2" id="KW-0812">Transmembrane</keyword>
<dbReference type="OrthoDB" id="5499097at2"/>
<feature type="region of interest" description="Disordered" evidence="1">
    <location>
        <begin position="311"/>
        <end position="385"/>
    </location>
</feature>
<evidence type="ECO:0000256" key="1">
    <source>
        <dbReference type="SAM" id="MobiDB-lite"/>
    </source>
</evidence>
<organism evidence="3 4">
    <name type="scientific">Enhygromyxa salina</name>
    <dbReference type="NCBI Taxonomy" id="215803"/>
    <lineage>
        <taxon>Bacteria</taxon>
        <taxon>Pseudomonadati</taxon>
        <taxon>Myxococcota</taxon>
        <taxon>Polyangia</taxon>
        <taxon>Nannocystales</taxon>
        <taxon>Nannocystaceae</taxon>
        <taxon>Enhygromyxa</taxon>
    </lineage>
</organism>
<evidence type="ECO:0000313" key="4">
    <source>
        <dbReference type="Proteomes" id="UP000237968"/>
    </source>
</evidence>
<feature type="compositionally biased region" description="Basic residues" evidence="1">
    <location>
        <begin position="374"/>
        <end position="385"/>
    </location>
</feature>